<organism evidence="2 3">
    <name type="scientific">Deinococcus oregonensis</name>
    <dbReference type="NCBI Taxonomy" id="1805970"/>
    <lineage>
        <taxon>Bacteria</taxon>
        <taxon>Thermotogati</taxon>
        <taxon>Deinococcota</taxon>
        <taxon>Deinococci</taxon>
        <taxon>Deinococcales</taxon>
        <taxon>Deinococcaceae</taxon>
        <taxon>Deinococcus</taxon>
    </lineage>
</organism>
<name>A0ABV6B6W6_9DEIO</name>
<sequence>MAGVNSLLLRTVVFTGILIGGLNIVFAGVQYGFAALPVWFYLSQLLIIPAMFIPMRMFAQAAITPEFLRRAALYALGWAVPYAIYKFAGDALNPAFSPGFSLASYLVTVLLFAGIFAAIRKPK</sequence>
<evidence type="ECO:0000313" key="2">
    <source>
        <dbReference type="EMBL" id="MFB9994133.1"/>
    </source>
</evidence>
<reference evidence="2 3" key="1">
    <citation type="submission" date="2024-09" db="EMBL/GenBank/DDBJ databases">
        <authorList>
            <person name="Sun Q."/>
            <person name="Mori K."/>
        </authorList>
    </citation>
    <scope>NUCLEOTIDE SEQUENCE [LARGE SCALE GENOMIC DNA]</scope>
    <source>
        <strain evidence="2 3">JCM 13503</strain>
    </source>
</reference>
<proteinExistence type="predicted"/>
<feature type="transmembrane region" description="Helical" evidence="1">
    <location>
        <begin position="100"/>
        <end position="119"/>
    </location>
</feature>
<dbReference type="EMBL" id="JBHLYR010000059">
    <property type="protein sequence ID" value="MFB9994133.1"/>
    <property type="molecule type" value="Genomic_DNA"/>
</dbReference>
<keyword evidence="1" id="KW-1133">Transmembrane helix</keyword>
<dbReference type="Proteomes" id="UP001589733">
    <property type="component" value="Unassembled WGS sequence"/>
</dbReference>
<dbReference type="RefSeq" id="WP_380014303.1">
    <property type="nucleotide sequence ID" value="NZ_JBHLYR010000059.1"/>
</dbReference>
<keyword evidence="3" id="KW-1185">Reference proteome</keyword>
<feature type="transmembrane region" description="Helical" evidence="1">
    <location>
        <begin position="39"/>
        <end position="59"/>
    </location>
</feature>
<comment type="caution">
    <text evidence="2">The sequence shown here is derived from an EMBL/GenBank/DDBJ whole genome shotgun (WGS) entry which is preliminary data.</text>
</comment>
<protein>
    <submittedName>
        <fullName evidence="2">Uncharacterized protein</fullName>
    </submittedName>
</protein>
<feature type="transmembrane region" description="Helical" evidence="1">
    <location>
        <begin position="71"/>
        <end position="88"/>
    </location>
</feature>
<accession>A0ABV6B6W6</accession>
<keyword evidence="1" id="KW-0812">Transmembrane</keyword>
<gene>
    <name evidence="2" type="ORF">ACFFLM_19430</name>
</gene>
<feature type="transmembrane region" description="Helical" evidence="1">
    <location>
        <begin position="12"/>
        <end position="33"/>
    </location>
</feature>
<evidence type="ECO:0000313" key="3">
    <source>
        <dbReference type="Proteomes" id="UP001589733"/>
    </source>
</evidence>
<keyword evidence="1" id="KW-0472">Membrane</keyword>
<evidence type="ECO:0000256" key="1">
    <source>
        <dbReference type="SAM" id="Phobius"/>
    </source>
</evidence>